<reference evidence="7 8" key="1">
    <citation type="submission" date="2019-10" db="EMBL/GenBank/DDBJ databases">
        <authorList>
            <person name="Palmer J.M."/>
        </authorList>
    </citation>
    <scope>NUCLEOTIDE SEQUENCE [LARGE SCALE GENOMIC DNA]</scope>
    <source>
        <strain evidence="7 8">TWF694</strain>
    </source>
</reference>
<dbReference type="EMBL" id="JAVHJO010000010">
    <property type="protein sequence ID" value="KAK6535341.1"/>
    <property type="molecule type" value="Genomic_DNA"/>
</dbReference>
<feature type="compositionally biased region" description="Polar residues" evidence="6">
    <location>
        <begin position="54"/>
        <end position="63"/>
    </location>
</feature>
<dbReference type="GO" id="GO:0005634">
    <property type="term" value="C:nucleus"/>
    <property type="evidence" value="ECO:0007669"/>
    <property type="project" value="TreeGrafter"/>
</dbReference>
<organism evidence="7 8">
    <name type="scientific">Orbilia ellipsospora</name>
    <dbReference type="NCBI Taxonomy" id="2528407"/>
    <lineage>
        <taxon>Eukaryota</taxon>
        <taxon>Fungi</taxon>
        <taxon>Dikarya</taxon>
        <taxon>Ascomycota</taxon>
        <taxon>Pezizomycotina</taxon>
        <taxon>Orbiliomycetes</taxon>
        <taxon>Orbiliales</taxon>
        <taxon>Orbiliaceae</taxon>
        <taxon>Orbilia</taxon>
    </lineage>
</organism>
<protein>
    <recommendedName>
        <fullName evidence="4">Required for respiratory growth protein 9, mitochondrial</fullName>
    </recommendedName>
</protein>
<sequence length="440" mass="50161">MTCSLCTTRILRSLATDLAIPTTTSTTTRTITSRRLKPSRVSLRYTSSSASRSQNVELSTPHTEPNPDFLNLYNNAKASRKEALSTWSSAWKPETDLSSVRGGAMNAHTSQQTADMDAESSIEYLDEFATLEENDSFVASPLSRRNYKSRRNYELFDAFESPTIAPAIHDNLPAAIKRKFPTRASPALSPDLESPSSLETVENTVISSSSTADEDLPWENPDLIKEKLAKPHDPVKNAYQEWTTAKLWSQKLVMNHYKPKGSGLSVLAGEGKIRPEISRTYGEDTYRKNLNDQKRRTYNKDAPDWQRHKDAVRDKLGGSQWKPFSRLSPAAVATLKQLKAENKGMKVEEFAPIFKISPDAMRRILRSKWTPTAKEEESRMERWKKRGDQVWQKWADDGMVETRESKLQKRERKEMTIMERRGDKEGFLLSKKLNLKNRIL</sequence>
<evidence type="ECO:0000256" key="5">
    <source>
        <dbReference type="ARBA" id="ARBA00022946"/>
    </source>
</evidence>
<comment type="similarity">
    <text evidence="3">Belongs to the RRG9 family.</text>
</comment>
<feature type="region of interest" description="Disordered" evidence="6">
    <location>
        <begin position="42"/>
        <end position="68"/>
    </location>
</feature>
<name>A0AAV9X675_9PEZI</name>
<dbReference type="AlphaFoldDB" id="A0AAV9X675"/>
<dbReference type="Proteomes" id="UP001365542">
    <property type="component" value="Unassembled WGS sequence"/>
</dbReference>
<keyword evidence="8" id="KW-1185">Reference proteome</keyword>
<evidence type="ECO:0000313" key="8">
    <source>
        <dbReference type="Proteomes" id="UP001365542"/>
    </source>
</evidence>
<dbReference type="GO" id="GO:0005739">
    <property type="term" value="C:mitochondrion"/>
    <property type="evidence" value="ECO:0007669"/>
    <property type="project" value="UniProtKB-SubCell"/>
</dbReference>
<comment type="caution">
    <text evidence="7">The sequence shown here is derived from an EMBL/GenBank/DDBJ whole genome shotgun (WGS) entry which is preliminary data.</text>
</comment>
<keyword evidence="5" id="KW-0809">Transit peptide</keyword>
<comment type="function">
    <text evidence="1">Required for respiratory activity and maintenance and expression of the mitochondrial genome.</text>
</comment>
<evidence type="ECO:0000313" key="7">
    <source>
        <dbReference type="EMBL" id="KAK6535341.1"/>
    </source>
</evidence>
<gene>
    <name evidence="7" type="primary">RRG9</name>
    <name evidence="7" type="ORF">TWF694_001803</name>
</gene>
<accession>A0AAV9X675</accession>
<evidence type="ECO:0000256" key="3">
    <source>
        <dbReference type="ARBA" id="ARBA00010895"/>
    </source>
</evidence>
<dbReference type="PANTHER" id="PTHR13475:SF3">
    <property type="entry name" value="NEUGRIN"/>
    <property type="match status" value="1"/>
</dbReference>
<proteinExistence type="inferred from homology"/>
<feature type="compositionally biased region" description="Low complexity" evidence="6">
    <location>
        <begin position="42"/>
        <end position="53"/>
    </location>
</feature>
<dbReference type="PANTHER" id="PTHR13475">
    <property type="entry name" value="NEUGRIN"/>
    <property type="match status" value="1"/>
</dbReference>
<evidence type="ECO:0000256" key="2">
    <source>
        <dbReference type="ARBA" id="ARBA00004173"/>
    </source>
</evidence>
<dbReference type="InterPro" id="IPR010487">
    <property type="entry name" value="NGRN/Rrg9"/>
</dbReference>
<evidence type="ECO:0000256" key="6">
    <source>
        <dbReference type="SAM" id="MobiDB-lite"/>
    </source>
</evidence>
<comment type="subcellular location">
    <subcellularLocation>
        <location evidence="2">Mitochondrion</location>
    </subcellularLocation>
</comment>
<evidence type="ECO:0000256" key="4">
    <source>
        <dbReference type="ARBA" id="ARBA00013566"/>
    </source>
</evidence>
<evidence type="ECO:0000256" key="1">
    <source>
        <dbReference type="ARBA" id="ARBA00003548"/>
    </source>
</evidence>